<reference evidence="2 3" key="1">
    <citation type="submission" date="2019-05" db="EMBL/GenBank/DDBJ databases">
        <title>Another draft genome of Portunus trituberculatus and its Hox gene families provides insights of decapod evolution.</title>
        <authorList>
            <person name="Jeong J.-H."/>
            <person name="Song I."/>
            <person name="Kim S."/>
            <person name="Choi T."/>
            <person name="Kim D."/>
            <person name="Ryu S."/>
            <person name="Kim W."/>
        </authorList>
    </citation>
    <scope>NUCLEOTIDE SEQUENCE [LARGE SCALE GENOMIC DNA]</scope>
    <source>
        <tissue evidence="2">Muscle</tissue>
    </source>
</reference>
<evidence type="ECO:0000313" key="2">
    <source>
        <dbReference type="EMBL" id="MPC47920.1"/>
    </source>
</evidence>
<organism evidence="2 3">
    <name type="scientific">Portunus trituberculatus</name>
    <name type="common">Swimming crab</name>
    <name type="synonym">Neptunus trituberculatus</name>
    <dbReference type="NCBI Taxonomy" id="210409"/>
    <lineage>
        <taxon>Eukaryota</taxon>
        <taxon>Metazoa</taxon>
        <taxon>Ecdysozoa</taxon>
        <taxon>Arthropoda</taxon>
        <taxon>Crustacea</taxon>
        <taxon>Multicrustacea</taxon>
        <taxon>Malacostraca</taxon>
        <taxon>Eumalacostraca</taxon>
        <taxon>Eucarida</taxon>
        <taxon>Decapoda</taxon>
        <taxon>Pleocyemata</taxon>
        <taxon>Brachyura</taxon>
        <taxon>Eubrachyura</taxon>
        <taxon>Portunoidea</taxon>
        <taxon>Portunidae</taxon>
        <taxon>Portuninae</taxon>
        <taxon>Portunus</taxon>
    </lineage>
</organism>
<name>A0A5B7FJV9_PORTR</name>
<sequence length="106" mass="12165">MLEHWTHIPLLLGSLEVCVVCWDSGSHDSRTCPPLTAPRHYHPRPHVTRPHVPHRHLLTLPCNWSVLVVRRPGERLVQALRNIVEKLMTGCASLESRLDTIEVHHD</sequence>
<keyword evidence="1" id="KW-0732">Signal</keyword>
<protein>
    <recommendedName>
        <fullName evidence="4">Secreted protein</fullName>
    </recommendedName>
</protein>
<comment type="caution">
    <text evidence="2">The sequence shown here is derived from an EMBL/GenBank/DDBJ whole genome shotgun (WGS) entry which is preliminary data.</text>
</comment>
<evidence type="ECO:0008006" key="4">
    <source>
        <dbReference type="Google" id="ProtNLM"/>
    </source>
</evidence>
<keyword evidence="3" id="KW-1185">Reference proteome</keyword>
<feature type="signal peptide" evidence="1">
    <location>
        <begin position="1"/>
        <end position="21"/>
    </location>
</feature>
<evidence type="ECO:0000256" key="1">
    <source>
        <dbReference type="SAM" id="SignalP"/>
    </source>
</evidence>
<dbReference type="Proteomes" id="UP000324222">
    <property type="component" value="Unassembled WGS sequence"/>
</dbReference>
<evidence type="ECO:0000313" key="3">
    <source>
        <dbReference type="Proteomes" id="UP000324222"/>
    </source>
</evidence>
<dbReference type="EMBL" id="VSRR010007999">
    <property type="protein sequence ID" value="MPC47920.1"/>
    <property type="molecule type" value="Genomic_DNA"/>
</dbReference>
<accession>A0A5B7FJV9</accession>
<gene>
    <name evidence="2" type="ORF">E2C01_041681</name>
</gene>
<proteinExistence type="predicted"/>
<dbReference type="AlphaFoldDB" id="A0A5B7FJV9"/>
<feature type="chain" id="PRO_5022711441" description="Secreted protein" evidence="1">
    <location>
        <begin position="22"/>
        <end position="106"/>
    </location>
</feature>